<dbReference type="OrthoDB" id="3197222at2"/>
<protein>
    <submittedName>
        <fullName evidence="1">Uncharacterized protein</fullName>
    </submittedName>
</protein>
<organism evidence="1 2">
    <name type="scientific">Ferrimicrobium acidiphilum DSM 19497</name>
    <dbReference type="NCBI Taxonomy" id="1121877"/>
    <lineage>
        <taxon>Bacteria</taxon>
        <taxon>Bacillati</taxon>
        <taxon>Actinomycetota</taxon>
        <taxon>Acidimicrobiia</taxon>
        <taxon>Acidimicrobiales</taxon>
        <taxon>Acidimicrobiaceae</taxon>
        <taxon>Ferrimicrobium</taxon>
    </lineage>
</organism>
<dbReference type="Proteomes" id="UP000032336">
    <property type="component" value="Unassembled WGS sequence"/>
</dbReference>
<evidence type="ECO:0000313" key="1">
    <source>
        <dbReference type="EMBL" id="KJE75652.1"/>
    </source>
</evidence>
<dbReference type="AlphaFoldDB" id="A0A0D8FTS0"/>
<dbReference type="EMBL" id="JXUW01000033">
    <property type="protein sequence ID" value="KJE75652.1"/>
    <property type="molecule type" value="Genomic_DNA"/>
</dbReference>
<comment type="caution">
    <text evidence="1">The sequence shown here is derived from an EMBL/GenBank/DDBJ whole genome shotgun (WGS) entry which is preliminary data.</text>
</comment>
<name>A0A0D8FTS0_9ACTN</name>
<accession>A0A0D8FTS0</accession>
<sequence length="104" mass="12446">MSYMDLTVEQRSFLSRLTYYIWWQSAEESLARPERLIAQIMDIGDWDDERNLEITLGAELLRDVLTHAEPGWFRPKSWSFWNYRLKVVLFDAEPPEMPYRSLSA</sequence>
<dbReference type="eggNOG" id="ENOG5032XA7">
    <property type="taxonomic scope" value="Bacteria"/>
</dbReference>
<proteinExistence type="predicted"/>
<gene>
    <name evidence="1" type="ORF">FEAC_26120</name>
</gene>
<keyword evidence="2" id="KW-1185">Reference proteome</keyword>
<evidence type="ECO:0000313" key="2">
    <source>
        <dbReference type="Proteomes" id="UP000032336"/>
    </source>
</evidence>
<reference evidence="1 2" key="1">
    <citation type="submission" date="2015-01" db="EMBL/GenBank/DDBJ databases">
        <title>Draft genome of the acidophilic iron oxidizer Ferrimicrobium acidiphilum strain T23.</title>
        <authorList>
            <person name="Poehlein A."/>
            <person name="Eisen S."/>
            <person name="Schloemann M."/>
            <person name="Johnson B.D."/>
            <person name="Daniel R."/>
            <person name="Muehling M."/>
        </authorList>
    </citation>
    <scope>NUCLEOTIDE SEQUENCE [LARGE SCALE GENOMIC DNA]</scope>
    <source>
        <strain evidence="1 2">T23</strain>
    </source>
</reference>